<feature type="domain" description="RNA polymerase sigma-70 region 4" evidence="1">
    <location>
        <begin position="154"/>
        <end position="203"/>
    </location>
</feature>
<evidence type="ECO:0000313" key="3">
    <source>
        <dbReference type="Proteomes" id="UP001154420"/>
    </source>
</evidence>
<proteinExistence type="predicted"/>
<gene>
    <name evidence="2" type="ORF">D5281_21950</name>
</gene>
<comment type="caution">
    <text evidence="2">The sequence shown here is derived from an EMBL/GenBank/DDBJ whole genome shotgun (WGS) entry which is preliminary data.</text>
</comment>
<dbReference type="InterPro" id="IPR013324">
    <property type="entry name" value="RNA_pol_sigma_r3/r4-like"/>
</dbReference>
<dbReference type="CDD" id="cd06171">
    <property type="entry name" value="Sigma70_r4"/>
    <property type="match status" value="1"/>
</dbReference>
<organism evidence="2 3">
    <name type="scientific">Parablautia muri</name>
    <dbReference type="NCBI Taxonomy" id="2320879"/>
    <lineage>
        <taxon>Bacteria</taxon>
        <taxon>Bacillati</taxon>
        <taxon>Bacillota</taxon>
        <taxon>Clostridia</taxon>
        <taxon>Lachnospirales</taxon>
        <taxon>Lachnospiraceae</taxon>
        <taxon>Parablautia</taxon>
    </lineage>
</organism>
<evidence type="ECO:0000259" key="1">
    <source>
        <dbReference type="Pfam" id="PF04545"/>
    </source>
</evidence>
<dbReference type="EMBL" id="QZDT01000067">
    <property type="protein sequence ID" value="NBJ95141.1"/>
    <property type="molecule type" value="Genomic_DNA"/>
</dbReference>
<dbReference type="InterPro" id="IPR014284">
    <property type="entry name" value="RNA_pol_sigma-70_dom"/>
</dbReference>
<sequence length="218" mass="25038">MERRPELTLQELKEITEIPEHGRKMPTARNLRNTGRLVAEKELKNDTWIAAYQNGYALYHAGGHSTVFPVHTCGDYLYASSGISSYLPEHFFAKEPWHIRLVLEGEDRLERNQRAKEQERTVSYSAISEEWEAMEDVCAKTVEDLLERENMEELLKCLTERQRMAARLCFFQQKTRREAAKELGITSPAVSAILSQAARRLRKQYPDGKQAVKAVAAV</sequence>
<protein>
    <submittedName>
        <fullName evidence="2">Sigma-70 family RNA polymerase sigma factor</fullName>
    </submittedName>
</protein>
<keyword evidence="3" id="KW-1185">Reference proteome</keyword>
<dbReference type="InterPro" id="IPR036388">
    <property type="entry name" value="WH-like_DNA-bd_sf"/>
</dbReference>
<dbReference type="NCBIfam" id="TIGR02937">
    <property type="entry name" value="sigma70-ECF"/>
    <property type="match status" value="1"/>
</dbReference>
<dbReference type="Proteomes" id="UP001154420">
    <property type="component" value="Unassembled WGS sequence"/>
</dbReference>
<dbReference type="GO" id="GO:0006352">
    <property type="term" value="P:DNA-templated transcription initiation"/>
    <property type="evidence" value="ECO:0007669"/>
    <property type="project" value="InterPro"/>
</dbReference>
<accession>A0A9X5GUL1</accession>
<dbReference type="GO" id="GO:0003700">
    <property type="term" value="F:DNA-binding transcription factor activity"/>
    <property type="evidence" value="ECO:0007669"/>
    <property type="project" value="InterPro"/>
</dbReference>
<dbReference type="AlphaFoldDB" id="A0A9X5GUL1"/>
<dbReference type="SUPFAM" id="SSF88659">
    <property type="entry name" value="Sigma3 and sigma4 domains of RNA polymerase sigma factors"/>
    <property type="match status" value="1"/>
</dbReference>
<dbReference type="Gene3D" id="1.10.10.10">
    <property type="entry name" value="Winged helix-like DNA-binding domain superfamily/Winged helix DNA-binding domain"/>
    <property type="match status" value="1"/>
</dbReference>
<evidence type="ECO:0000313" key="2">
    <source>
        <dbReference type="EMBL" id="NBJ95141.1"/>
    </source>
</evidence>
<dbReference type="Pfam" id="PF04545">
    <property type="entry name" value="Sigma70_r4"/>
    <property type="match status" value="1"/>
</dbReference>
<reference evidence="2" key="1">
    <citation type="submission" date="2018-09" db="EMBL/GenBank/DDBJ databases">
        <title>Murine metabolic-syndrome-specific gut microbial biobank.</title>
        <authorList>
            <person name="Liu C."/>
        </authorList>
    </citation>
    <scope>NUCLEOTIDE SEQUENCE</scope>
    <source>
        <strain evidence="2">D42-62</strain>
    </source>
</reference>
<dbReference type="InterPro" id="IPR007630">
    <property type="entry name" value="RNA_pol_sigma70_r4"/>
</dbReference>
<name>A0A9X5GUL1_9FIRM</name>